<protein>
    <submittedName>
        <fullName evidence="1">Uncharacterized protein</fullName>
    </submittedName>
</protein>
<dbReference type="AlphaFoldDB" id="A0A7W7IP72"/>
<proteinExistence type="predicted"/>
<gene>
    <name evidence="1" type="ORF">HNP32_001690</name>
</gene>
<keyword evidence="2" id="KW-1185">Reference proteome</keyword>
<name>A0A7W7IP72_9CAUL</name>
<dbReference type="RefSeq" id="WP_184268941.1">
    <property type="nucleotide sequence ID" value="NZ_JACHKY010000002.1"/>
</dbReference>
<evidence type="ECO:0000313" key="2">
    <source>
        <dbReference type="Proteomes" id="UP000539957"/>
    </source>
</evidence>
<dbReference type="Proteomes" id="UP000539957">
    <property type="component" value="Unassembled WGS sequence"/>
</dbReference>
<dbReference type="EMBL" id="JACHKY010000002">
    <property type="protein sequence ID" value="MBB4797966.1"/>
    <property type="molecule type" value="Genomic_DNA"/>
</dbReference>
<evidence type="ECO:0000313" key="1">
    <source>
        <dbReference type="EMBL" id="MBB4797966.1"/>
    </source>
</evidence>
<reference evidence="1 2" key="1">
    <citation type="submission" date="2020-08" db="EMBL/GenBank/DDBJ databases">
        <title>Functional genomics of gut bacteria from endangered species of beetles.</title>
        <authorList>
            <person name="Carlos-Shanley C."/>
        </authorList>
    </citation>
    <scope>NUCLEOTIDE SEQUENCE [LARGE SCALE GENOMIC DNA]</scope>
    <source>
        <strain evidence="1 2">S00123</strain>
    </source>
</reference>
<accession>A0A7W7IP72</accession>
<organism evidence="1 2">
    <name type="scientific">Brevundimonas bullata</name>
    <dbReference type="NCBI Taxonomy" id="13160"/>
    <lineage>
        <taxon>Bacteria</taxon>
        <taxon>Pseudomonadati</taxon>
        <taxon>Pseudomonadota</taxon>
        <taxon>Alphaproteobacteria</taxon>
        <taxon>Caulobacterales</taxon>
        <taxon>Caulobacteraceae</taxon>
        <taxon>Brevundimonas</taxon>
    </lineage>
</organism>
<comment type="caution">
    <text evidence="1">The sequence shown here is derived from an EMBL/GenBank/DDBJ whole genome shotgun (WGS) entry which is preliminary data.</text>
</comment>
<sequence length="127" mass="14143">MSSTVQIESRLFDGARLIKTMDADAAKGVTWAFEDGRMARADLCQKMLEDGVIAPEEDGLFPGLGQTFRLAPYPKPLEDFVSERCGPDWVVAKRRSAKLKAAHRTVILPREFAAAEREWAARHRVAA</sequence>